<evidence type="ECO:0000313" key="5">
    <source>
        <dbReference type="Proteomes" id="UP000639643"/>
    </source>
</evidence>
<evidence type="ECO:0000313" key="4">
    <source>
        <dbReference type="EMBL" id="KAF6823388.1"/>
    </source>
</evidence>
<keyword evidence="5" id="KW-1185">Reference proteome</keyword>
<dbReference type="SUPFAM" id="SSF50978">
    <property type="entry name" value="WD40 repeat-like"/>
    <property type="match status" value="1"/>
</dbReference>
<proteinExistence type="predicted"/>
<accession>A0A8H6K2W7</accession>
<protein>
    <submittedName>
        <fullName evidence="4">Vegetative incompatibility protein het-e-1</fullName>
    </submittedName>
</protein>
<name>A0A8H6K2W7_9PEZI</name>
<dbReference type="PANTHER" id="PTHR19848:SF8">
    <property type="entry name" value="F-BOX AND WD REPEAT DOMAIN CONTAINING 7"/>
    <property type="match status" value="1"/>
</dbReference>
<evidence type="ECO:0000256" key="3">
    <source>
        <dbReference type="PROSITE-ProRule" id="PRU00221"/>
    </source>
</evidence>
<dbReference type="CDD" id="cd00200">
    <property type="entry name" value="WD40"/>
    <property type="match status" value="1"/>
</dbReference>
<reference evidence="4" key="1">
    <citation type="journal article" date="2020" name="Phytopathology">
        <title>Genome Sequence Resources of Colletotrichum truncatum, C. plurivorum, C. musicola, and C. sojae: Four Species Pathogenic to Soybean (Glycine max).</title>
        <authorList>
            <person name="Rogerio F."/>
            <person name="Boufleur T.R."/>
            <person name="Ciampi-Guillardi M."/>
            <person name="Sukno S.A."/>
            <person name="Thon M.R."/>
            <person name="Massola Junior N.S."/>
            <person name="Baroncelli R."/>
        </authorList>
    </citation>
    <scope>NUCLEOTIDE SEQUENCE</scope>
    <source>
        <strain evidence="4">LFN0074</strain>
    </source>
</reference>
<evidence type="ECO:0000256" key="1">
    <source>
        <dbReference type="ARBA" id="ARBA00022574"/>
    </source>
</evidence>
<dbReference type="InterPro" id="IPR001680">
    <property type="entry name" value="WD40_rpt"/>
</dbReference>
<dbReference type="Pfam" id="PF00400">
    <property type="entry name" value="WD40"/>
    <property type="match status" value="4"/>
</dbReference>
<dbReference type="InterPro" id="IPR015943">
    <property type="entry name" value="WD40/YVTN_repeat-like_dom_sf"/>
</dbReference>
<dbReference type="InterPro" id="IPR036322">
    <property type="entry name" value="WD40_repeat_dom_sf"/>
</dbReference>
<dbReference type="PROSITE" id="PS50294">
    <property type="entry name" value="WD_REPEATS_REGION"/>
    <property type="match status" value="2"/>
</dbReference>
<dbReference type="InterPro" id="IPR011047">
    <property type="entry name" value="Quinoprotein_ADH-like_sf"/>
</dbReference>
<dbReference type="EMBL" id="WIGM01000506">
    <property type="protein sequence ID" value="KAF6823388.1"/>
    <property type="molecule type" value="Genomic_DNA"/>
</dbReference>
<feature type="repeat" description="WD" evidence="3">
    <location>
        <begin position="4"/>
        <end position="45"/>
    </location>
</feature>
<keyword evidence="2" id="KW-0677">Repeat</keyword>
<dbReference type="Gene3D" id="2.130.10.10">
    <property type="entry name" value="YVTN repeat-like/Quinoprotein amine dehydrogenase"/>
    <property type="match status" value="4"/>
</dbReference>
<evidence type="ECO:0000256" key="2">
    <source>
        <dbReference type="ARBA" id="ARBA00022737"/>
    </source>
</evidence>
<dbReference type="Proteomes" id="UP000639643">
    <property type="component" value="Unassembled WGS sequence"/>
</dbReference>
<gene>
    <name evidence="4" type="ORF">CMUS01_10725</name>
</gene>
<dbReference type="AlphaFoldDB" id="A0A8H6K2W7"/>
<dbReference type="SUPFAM" id="SSF50960">
    <property type="entry name" value="TolB, C-terminal domain"/>
    <property type="match status" value="1"/>
</dbReference>
<dbReference type="SUPFAM" id="SSF50998">
    <property type="entry name" value="Quinoprotein alcohol dehydrogenase-like"/>
    <property type="match status" value="1"/>
</dbReference>
<comment type="caution">
    <text evidence="4">The sequence shown here is derived from an EMBL/GenBank/DDBJ whole genome shotgun (WGS) entry which is preliminary data.</text>
</comment>
<feature type="repeat" description="WD" evidence="3">
    <location>
        <begin position="380"/>
        <end position="421"/>
    </location>
</feature>
<dbReference type="PANTHER" id="PTHR19848">
    <property type="entry name" value="WD40 REPEAT PROTEIN"/>
    <property type="match status" value="1"/>
</dbReference>
<sequence length="706" mass="78235">MQELSGHSREVMLFTFSSDGQLIASASLDRTVRIWRVATGTLIHTLPNHGWPKALAFSTSGPLLASASTGLIVQLWNGESGAHNKTFQDIGHSDISPVAFSPDIQRMASFEADERIHLWDLEDGKVLAILGGHTETTHLVFSPDNKRLASASYKGVRIWDLETFDLVRTLEGQVGPVVFSSDSRLLASGTVSNVFDKEIRLFDTTSGEWLSTINSSDRVDSLSWVDNTLASKSVHGPIQLWDTSICRRQPSLNDHDVKIRTIGVSPNGRMAVSLLEDGRFHLRDLVADSSKMIRSSSIEHVPDIIFSLDNKLFGFSGPLSAEIWKVESGARHQTVANRPDHRAHLPRAVAYSSDAMLVALAFSDNIKLRDSMTGTYLHTLKGHRGMVCTIAFSADSRILASWSFDNTIRLWHTATGTCRQTLRNAFDSIHVGLGYWRLVFSPDSEFIAAVDGKLVKWWDTATGFCHQLKNATNARRAAFSPNKRFLAVVTGNHRGGYSLDLHDLAAEKDTKTYLGRVGAVDSIVFSRNSEFIAVGFGYSLSGGSHLELWSTSTHLILHRLRGYARLLNIKFSPDGQTIAASFLGGKVLLWSTSTGRQLQSIKYDQGSIREFTVLPDEVVLFVSQHRLGEFHNPCDPWPVESRRYPIGGCIGLDVAEEWIMSGSNKLVWLPPEYRPRREKEGQVFWATRGSAIFVASDSGLIRIEVS</sequence>
<dbReference type="SMART" id="SM00320">
    <property type="entry name" value="WD40"/>
    <property type="match status" value="11"/>
</dbReference>
<organism evidence="4 5">
    <name type="scientific">Colletotrichum musicola</name>
    <dbReference type="NCBI Taxonomy" id="2175873"/>
    <lineage>
        <taxon>Eukaryota</taxon>
        <taxon>Fungi</taxon>
        <taxon>Dikarya</taxon>
        <taxon>Ascomycota</taxon>
        <taxon>Pezizomycotina</taxon>
        <taxon>Sordariomycetes</taxon>
        <taxon>Hypocreomycetidae</taxon>
        <taxon>Glomerellales</taxon>
        <taxon>Glomerellaceae</taxon>
        <taxon>Colletotrichum</taxon>
        <taxon>Colletotrichum orchidearum species complex</taxon>
    </lineage>
</organism>
<dbReference type="PROSITE" id="PS50082">
    <property type="entry name" value="WD_REPEATS_2"/>
    <property type="match status" value="3"/>
</dbReference>
<feature type="repeat" description="WD" evidence="3">
    <location>
        <begin position="95"/>
        <end position="129"/>
    </location>
</feature>
<dbReference type="OrthoDB" id="538223at2759"/>
<keyword evidence="1 3" id="KW-0853">WD repeat</keyword>